<evidence type="ECO:0000313" key="3">
    <source>
        <dbReference type="EMBL" id="CAH2354344.1"/>
    </source>
</evidence>
<dbReference type="PANTHER" id="PTHR34106:SF5">
    <property type="entry name" value="GLYCOSIDASE"/>
    <property type="match status" value="1"/>
</dbReference>
<name>A0A9P0VZW2_9ASCO</name>
<dbReference type="InterPro" id="IPR007184">
    <property type="entry name" value="Mannoside_phosphorylase"/>
</dbReference>
<dbReference type="Pfam" id="PF04041">
    <property type="entry name" value="Glyco_hydro_130"/>
    <property type="match status" value="1"/>
</dbReference>
<dbReference type="InterPro" id="IPR023296">
    <property type="entry name" value="Glyco_hydro_beta-prop_sf"/>
</dbReference>
<protein>
    <recommendedName>
        <fullName evidence="5">Glycosyl hydrolase family 32 N-terminal domain-containing protein</fullName>
    </recommendedName>
</protein>
<dbReference type="SUPFAM" id="SSF75005">
    <property type="entry name" value="Arabinanase/levansucrase/invertase"/>
    <property type="match status" value="1"/>
</dbReference>
<evidence type="ECO:0008006" key="5">
    <source>
        <dbReference type="Google" id="ProtNLM"/>
    </source>
</evidence>
<gene>
    <name evidence="3" type="ORF">CLIB1423_16S00518</name>
</gene>
<dbReference type="GO" id="GO:0016757">
    <property type="term" value="F:glycosyltransferase activity"/>
    <property type="evidence" value="ECO:0007669"/>
    <property type="project" value="UniProtKB-KW"/>
</dbReference>
<keyword evidence="2" id="KW-0808">Transferase</keyword>
<dbReference type="EMBL" id="CAKXYY010000016">
    <property type="protein sequence ID" value="CAH2354344.1"/>
    <property type="molecule type" value="Genomic_DNA"/>
</dbReference>
<evidence type="ECO:0000256" key="1">
    <source>
        <dbReference type="ARBA" id="ARBA00022676"/>
    </source>
</evidence>
<dbReference type="AlphaFoldDB" id="A0A9P0VZW2"/>
<proteinExistence type="predicted"/>
<accession>A0A9P0VZW2</accession>
<keyword evidence="4" id="KW-1185">Reference proteome</keyword>
<evidence type="ECO:0000313" key="4">
    <source>
        <dbReference type="Proteomes" id="UP000837801"/>
    </source>
</evidence>
<dbReference type="PANTHER" id="PTHR34106">
    <property type="entry name" value="GLYCOSIDASE"/>
    <property type="match status" value="1"/>
</dbReference>
<dbReference type="OrthoDB" id="21615at2759"/>
<evidence type="ECO:0000256" key="2">
    <source>
        <dbReference type="ARBA" id="ARBA00022679"/>
    </source>
</evidence>
<reference evidence="3" key="1">
    <citation type="submission" date="2022-03" db="EMBL/GenBank/DDBJ databases">
        <authorList>
            <person name="Legras J.-L."/>
            <person name="Devillers H."/>
            <person name="Grondin C."/>
        </authorList>
    </citation>
    <scope>NUCLEOTIDE SEQUENCE</scope>
    <source>
        <strain evidence="3">CLIB 1423</strain>
    </source>
</reference>
<sequence>MIIPVISKDSVDGDLNYKPPSSFPIGPYFKKYAHNPILTPNPENDFESAYIYNATAIVVDDKVFLFYRAQNAALTSSVGIAVSKDGYNFKRFPEPVLYPTEPWENGGGCEDPRIVRDPKSKLFIMTYTAYDRNHARLCVATSENLFKWKKYPPIIYPDESWNDIAVVSNGDTIIRNAWSKSGAVFTEKNKYTGKYYMIWGDCCFHLAESDDLKHWKLRTNDYHASIFAKGIFTWQNKLIEPGPAPIKIQYKKDSKKNHYVLFYNSATVGGGDLPKDTYSISQMLVDYDDITGGPLARLEKPILIPDQDNEKNGQVDKVVFTEGIVQFKGKWFLYFGQGDSELGVATCDVE</sequence>
<organism evidence="3 4">
    <name type="scientific">[Candida] railenensis</name>
    <dbReference type="NCBI Taxonomy" id="45579"/>
    <lineage>
        <taxon>Eukaryota</taxon>
        <taxon>Fungi</taxon>
        <taxon>Dikarya</taxon>
        <taxon>Ascomycota</taxon>
        <taxon>Saccharomycotina</taxon>
        <taxon>Pichiomycetes</taxon>
        <taxon>Debaryomycetaceae</taxon>
        <taxon>Kurtzmaniella</taxon>
    </lineage>
</organism>
<dbReference type="PIRSF" id="PIRSF016202">
    <property type="entry name" value="PH1107"/>
    <property type="match status" value="1"/>
</dbReference>
<dbReference type="CDD" id="cd18610">
    <property type="entry name" value="GH130_BT3780-like"/>
    <property type="match status" value="1"/>
</dbReference>
<dbReference type="Proteomes" id="UP000837801">
    <property type="component" value="Unassembled WGS sequence"/>
</dbReference>
<keyword evidence="1" id="KW-0328">Glycosyltransferase</keyword>
<comment type="caution">
    <text evidence="3">The sequence shown here is derived from an EMBL/GenBank/DDBJ whole genome shotgun (WGS) entry which is preliminary data.</text>
</comment>
<dbReference type="Gene3D" id="2.115.10.20">
    <property type="entry name" value="Glycosyl hydrolase domain, family 43"/>
    <property type="match status" value="1"/>
</dbReference>